<dbReference type="NCBIfam" id="NF001785">
    <property type="entry name" value="PRK00517.2-2"/>
    <property type="match status" value="1"/>
</dbReference>
<dbReference type="SUPFAM" id="SSF53335">
    <property type="entry name" value="S-adenosyl-L-methionine-dependent methyltransferases"/>
    <property type="match status" value="1"/>
</dbReference>
<comment type="similarity">
    <text evidence="1 6">Belongs to the methyltransferase superfamily. PrmA family.</text>
</comment>
<keyword evidence="2 6" id="KW-0963">Cytoplasm</keyword>
<dbReference type="Proteomes" id="UP000261284">
    <property type="component" value="Unassembled WGS sequence"/>
</dbReference>
<evidence type="ECO:0000256" key="2">
    <source>
        <dbReference type="ARBA" id="ARBA00022490"/>
    </source>
</evidence>
<comment type="function">
    <text evidence="6">Methylates ribosomal protein L11.</text>
</comment>
<accession>A0A3E1NH33</accession>
<dbReference type="EC" id="2.1.1.-" evidence="6"/>
<evidence type="ECO:0000313" key="8">
    <source>
        <dbReference type="Proteomes" id="UP000261284"/>
    </source>
</evidence>
<evidence type="ECO:0000313" key="7">
    <source>
        <dbReference type="EMBL" id="RFM27197.1"/>
    </source>
</evidence>
<dbReference type="InterPro" id="IPR029063">
    <property type="entry name" value="SAM-dependent_MTases_sf"/>
</dbReference>
<dbReference type="CDD" id="cd02440">
    <property type="entry name" value="AdoMet_MTases"/>
    <property type="match status" value="1"/>
</dbReference>
<name>A0A3E1NH33_9BACT</name>
<gene>
    <name evidence="6" type="primary">prmA</name>
    <name evidence="7" type="ORF">DXN05_17215</name>
</gene>
<dbReference type="GO" id="GO:0005840">
    <property type="term" value="C:ribosome"/>
    <property type="evidence" value="ECO:0007669"/>
    <property type="project" value="UniProtKB-KW"/>
</dbReference>
<feature type="binding site" evidence="6">
    <location>
        <position position="159"/>
    </location>
    <ligand>
        <name>S-adenosyl-L-methionine</name>
        <dbReference type="ChEBI" id="CHEBI:59789"/>
    </ligand>
</feature>
<keyword evidence="5 6" id="KW-0949">S-adenosyl-L-methionine</keyword>
<dbReference type="Pfam" id="PF06325">
    <property type="entry name" value="PrmA"/>
    <property type="match status" value="1"/>
</dbReference>
<feature type="binding site" evidence="6">
    <location>
        <position position="181"/>
    </location>
    <ligand>
        <name>S-adenosyl-L-methionine</name>
        <dbReference type="ChEBI" id="CHEBI:59789"/>
    </ligand>
</feature>
<dbReference type="Gene3D" id="3.40.50.150">
    <property type="entry name" value="Vaccinia Virus protein VP39"/>
    <property type="match status" value="1"/>
</dbReference>
<keyword evidence="7" id="KW-0689">Ribosomal protein</keyword>
<evidence type="ECO:0000256" key="4">
    <source>
        <dbReference type="ARBA" id="ARBA00022679"/>
    </source>
</evidence>
<evidence type="ECO:0000256" key="3">
    <source>
        <dbReference type="ARBA" id="ARBA00022603"/>
    </source>
</evidence>
<comment type="caution">
    <text evidence="7">The sequence shown here is derived from an EMBL/GenBank/DDBJ whole genome shotgun (WGS) entry which is preliminary data.</text>
</comment>
<dbReference type="PANTHER" id="PTHR43648">
    <property type="entry name" value="ELECTRON TRANSFER FLAVOPROTEIN BETA SUBUNIT LYSINE METHYLTRANSFERASE"/>
    <property type="match status" value="1"/>
</dbReference>
<sequence length="285" mass="31678">MQLFLLTAFLYLCRMPNYIQVSIHNAEQEQKDIIIALLSEEGFDGFEERPSELYSFIEEPAFNEAPLKELSEQFAFSYTTSLIAEQNWNALWEAGFSPVLVDDFVAIRASFHDAVPGMQHEIVITPKMSFGTGHHATTYMMIQLMRELDFRNTAVFDFGTGTGILAILAEQLGAASVLGIDNDDWSIDNAQENLATNHSTHTTIAKADTAATGGSYDVILANINKHIILANMPQLQQQLKENGVLLLSGLLEADEADILPAVAAQGLQHRKTFHRNGWIAMWCSK</sequence>
<evidence type="ECO:0000256" key="5">
    <source>
        <dbReference type="ARBA" id="ARBA00022691"/>
    </source>
</evidence>
<dbReference type="EMBL" id="QTJU01000006">
    <property type="protein sequence ID" value="RFM27197.1"/>
    <property type="molecule type" value="Genomic_DNA"/>
</dbReference>
<evidence type="ECO:0000256" key="6">
    <source>
        <dbReference type="HAMAP-Rule" id="MF_00735"/>
    </source>
</evidence>
<feature type="binding site" evidence="6">
    <location>
        <position position="222"/>
    </location>
    <ligand>
        <name>S-adenosyl-L-methionine</name>
        <dbReference type="ChEBI" id="CHEBI:59789"/>
    </ligand>
</feature>
<dbReference type="GO" id="GO:0032259">
    <property type="term" value="P:methylation"/>
    <property type="evidence" value="ECO:0007669"/>
    <property type="project" value="UniProtKB-KW"/>
</dbReference>
<keyword evidence="7" id="KW-0687">Ribonucleoprotein</keyword>
<dbReference type="GO" id="GO:0005737">
    <property type="term" value="C:cytoplasm"/>
    <property type="evidence" value="ECO:0007669"/>
    <property type="project" value="UniProtKB-SubCell"/>
</dbReference>
<dbReference type="InterPro" id="IPR004498">
    <property type="entry name" value="Ribosomal_PrmA_MeTrfase"/>
</dbReference>
<dbReference type="AlphaFoldDB" id="A0A3E1NH33"/>
<protein>
    <recommendedName>
        <fullName evidence="6">Ribosomal protein L11 methyltransferase</fullName>
        <shortName evidence="6">L11 Mtase</shortName>
        <ecNumber evidence="6">2.1.1.-</ecNumber>
    </recommendedName>
</protein>
<keyword evidence="3 6" id="KW-0489">Methyltransferase</keyword>
<dbReference type="PANTHER" id="PTHR43648:SF1">
    <property type="entry name" value="ELECTRON TRANSFER FLAVOPROTEIN BETA SUBUNIT LYSINE METHYLTRANSFERASE"/>
    <property type="match status" value="1"/>
</dbReference>
<comment type="catalytic activity">
    <reaction evidence="6">
        <text>L-lysyl-[protein] + 3 S-adenosyl-L-methionine = N(6),N(6),N(6)-trimethyl-L-lysyl-[protein] + 3 S-adenosyl-L-homocysteine + 3 H(+)</text>
        <dbReference type="Rhea" id="RHEA:54192"/>
        <dbReference type="Rhea" id="RHEA-COMP:9752"/>
        <dbReference type="Rhea" id="RHEA-COMP:13826"/>
        <dbReference type="ChEBI" id="CHEBI:15378"/>
        <dbReference type="ChEBI" id="CHEBI:29969"/>
        <dbReference type="ChEBI" id="CHEBI:57856"/>
        <dbReference type="ChEBI" id="CHEBI:59789"/>
        <dbReference type="ChEBI" id="CHEBI:61961"/>
    </reaction>
</comment>
<reference evidence="7 8" key="1">
    <citation type="submission" date="2018-08" db="EMBL/GenBank/DDBJ databases">
        <title>Chitinophagaceae sp. K23C18032701, a novel bacterium isolated from forest soil.</title>
        <authorList>
            <person name="Wang C."/>
        </authorList>
    </citation>
    <scope>NUCLEOTIDE SEQUENCE [LARGE SCALE GENOMIC DNA]</scope>
    <source>
        <strain evidence="7 8">K23C18032701</strain>
    </source>
</reference>
<proteinExistence type="inferred from homology"/>
<dbReference type="GO" id="GO:0008276">
    <property type="term" value="F:protein methyltransferase activity"/>
    <property type="evidence" value="ECO:0007669"/>
    <property type="project" value="UniProtKB-UniRule"/>
</dbReference>
<comment type="subcellular location">
    <subcellularLocation>
        <location evidence="6">Cytoplasm</location>
    </subcellularLocation>
</comment>
<dbReference type="HAMAP" id="MF_00735">
    <property type="entry name" value="Methyltr_PrmA"/>
    <property type="match status" value="1"/>
</dbReference>
<evidence type="ECO:0000256" key="1">
    <source>
        <dbReference type="ARBA" id="ARBA00009741"/>
    </source>
</evidence>
<feature type="binding site" evidence="6">
    <location>
        <position position="138"/>
    </location>
    <ligand>
        <name>S-adenosyl-L-methionine</name>
        <dbReference type="ChEBI" id="CHEBI:59789"/>
    </ligand>
</feature>
<keyword evidence="8" id="KW-1185">Reference proteome</keyword>
<keyword evidence="4 6" id="KW-0808">Transferase</keyword>
<organism evidence="7 8">
    <name type="scientific">Deminuibacter soli</name>
    <dbReference type="NCBI Taxonomy" id="2291815"/>
    <lineage>
        <taxon>Bacteria</taxon>
        <taxon>Pseudomonadati</taxon>
        <taxon>Bacteroidota</taxon>
        <taxon>Chitinophagia</taxon>
        <taxon>Chitinophagales</taxon>
        <taxon>Chitinophagaceae</taxon>
        <taxon>Deminuibacter</taxon>
    </lineage>
</organism>
<dbReference type="InterPro" id="IPR050078">
    <property type="entry name" value="Ribosomal_L11_MeTrfase_PrmA"/>
</dbReference>